<dbReference type="Proteomes" id="UP000032024">
    <property type="component" value="Chromosome"/>
</dbReference>
<accession>A0AAN0T668</accession>
<evidence type="ECO:0000313" key="2">
    <source>
        <dbReference type="Proteomes" id="UP000032024"/>
    </source>
</evidence>
<reference evidence="2" key="1">
    <citation type="submission" date="2015-01" db="EMBL/GenBank/DDBJ databases">
        <title>Comparative genome analysis of Bacillus coagulans HM-08, Clostridium butyricum HM-68, Bacillus subtilis HM-66 and Bacillus paralicheniformis BL-09.</title>
        <authorList>
            <person name="Zhang H."/>
        </authorList>
    </citation>
    <scope>NUCLEOTIDE SEQUENCE [LARGE SCALE GENOMIC DNA]</scope>
    <source>
        <strain evidence="2">HM-08</strain>
    </source>
</reference>
<name>A0AAN0T668_HEYCO</name>
<dbReference type="EMBL" id="CP010525">
    <property type="protein sequence ID" value="AJO22345.1"/>
    <property type="molecule type" value="Genomic_DNA"/>
</dbReference>
<organism evidence="1 2">
    <name type="scientific">Heyndrickxia coagulans</name>
    <name type="common">Weizmannia coagulans</name>
    <dbReference type="NCBI Taxonomy" id="1398"/>
    <lineage>
        <taxon>Bacteria</taxon>
        <taxon>Bacillati</taxon>
        <taxon>Bacillota</taxon>
        <taxon>Bacilli</taxon>
        <taxon>Bacillales</taxon>
        <taxon>Bacillaceae</taxon>
        <taxon>Heyndrickxia</taxon>
    </lineage>
</organism>
<gene>
    <name evidence="1" type="ORF">SB48_HM08orf02447</name>
</gene>
<keyword evidence="2" id="KW-1185">Reference proteome</keyword>
<evidence type="ECO:0000313" key="1">
    <source>
        <dbReference type="EMBL" id="AJO22345.1"/>
    </source>
</evidence>
<sequence>MINVTVFCSPILILLFPYEITRAKAGKNPFLPDPNQCFFV</sequence>
<proteinExistence type="predicted"/>
<protein>
    <submittedName>
        <fullName evidence="1">Uncharacterized protein</fullName>
    </submittedName>
</protein>
<dbReference type="AlphaFoldDB" id="A0AAN0T668"/>